<comment type="similarity">
    <text evidence="6">Belongs to the RnpA family.</text>
</comment>
<gene>
    <name evidence="6" type="primary">rnpA</name>
    <name evidence="8" type="ORF">UX60_C0037G0002</name>
</gene>
<dbReference type="PANTHER" id="PTHR33992">
    <property type="entry name" value="RIBONUCLEASE P PROTEIN COMPONENT"/>
    <property type="match status" value="1"/>
</dbReference>
<name>A0A0G1QDH9_9BACT</name>
<dbReference type="SUPFAM" id="SSF54211">
    <property type="entry name" value="Ribosomal protein S5 domain 2-like"/>
    <property type="match status" value="1"/>
</dbReference>
<dbReference type="NCBIfam" id="TIGR00188">
    <property type="entry name" value="rnpA"/>
    <property type="match status" value="1"/>
</dbReference>
<dbReference type="EMBL" id="LCMV01000037">
    <property type="protein sequence ID" value="KKU43081.1"/>
    <property type="molecule type" value="Genomic_DNA"/>
</dbReference>
<dbReference type="PANTHER" id="PTHR33992:SF1">
    <property type="entry name" value="RIBONUCLEASE P PROTEIN COMPONENT"/>
    <property type="match status" value="1"/>
</dbReference>
<dbReference type="GO" id="GO:0042781">
    <property type="term" value="F:3'-tRNA processing endoribonuclease activity"/>
    <property type="evidence" value="ECO:0007669"/>
    <property type="project" value="TreeGrafter"/>
</dbReference>
<keyword evidence="3 6" id="KW-0255">Endonuclease</keyword>
<dbReference type="GO" id="GO:0001682">
    <property type="term" value="P:tRNA 5'-leader removal"/>
    <property type="evidence" value="ECO:0007669"/>
    <property type="project" value="UniProtKB-UniRule"/>
</dbReference>
<sequence>MLKREFKLKNSEEIKGVMKTGRKFRGQFLTLFISSSPSDHCRAAVVVGGKVAGSAVTRNRIRRIIFNDLENRLNAWSGRPVSAMVVMVMTIPADEKNLLADLAQCFARL</sequence>
<protein>
    <recommendedName>
        <fullName evidence="6 7">Ribonuclease P protein component</fullName>
        <shortName evidence="6">RNase P protein</shortName>
        <shortName evidence="6">RNaseP protein</shortName>
        <ecNumber evidence="6 7">3.1.26.5</ecNumber>
    </recommendedName>
    <alternativeName>
        <fullName evidence="6">Protein C5</fullName>
    </alternativeName>
</protein>
<dbReference type="InterPro" id="IPR000100">
    <property type="entry name" value="RNase_P"/>
</dbReference>
<keyword evidence="1 6" id="KW-0819">tRNA processing</keyword>
<dbReference type="InterPro" id="IPR014721">
    <property type="entry name" value="Ribsml_uS5_D2-typ_fold_subgr"/>
</dbReference>
<comment type="subunit">
    <text evidence="6">Consists of a catalytic RNA component (M1 or rnpB) and a protein subunit.</text>
</comment>
<evidence type="ECO:0000256" key="1">
    <source>
        <dbReference type="ARBA" id="ARBA00022694"/>
    </source>
</evidence>
<comment type="catalytic activity">
    <reaction evidence="6">
        <text>Endonucleolytic cleavage of RNA, removing 5'-extranucleotides from tRNA precursor.</text>
        <dbReference type="EC" id="3.1.26.5"/>
    </reaction>
</comment>
<dbReference type="GO" id="GO:0004526">
    <property type="term" value="F:ribonuclease P activity"/>
    <property type="evidence" value="ECO:0007669"/>
    <property type="project" value="UniProtKB-UniRule"/>
</dbReference>
<evidence type="ECO:0000313" key="9">
    <source>
        <dbReference type="Proteomes" id="UP000034487"/>
    </source>
</evidence>
<keyword evidence="2 6" id="KW-0540">Nuclease</keyword>
<evidence type="ECO:0000256" key="6">
    <source>
        <dbReference type="HAMAP-Rule" id="MF_00227"/>
    </source>
</evidence>
<evidence type="ECO:0000256" key="7">
    <source>
        <dbReference type="NCBIfam" id="TIGR00188"/>
    </source>
</evidence>
<dbReference type="GO" id="GO:0030677">
    <property type="term" value="C:ribonuclease P complex"/>
    <property type="evidence" value="ECO:0007669"/>
    <property type="project" value="TreeGrafter"/>
</dbReference>
<evidence type="ECO:0000256" key="3">
    <source>
        <dbReference type="ARBA" id="ARBA00022759"/>
    </source>
</evidence>
<evidence type="ECO:0000256" key="5">
    <source>
        <dbReference type="ARBA" id="ARBA00022884"/>
    </source>
</evidence>
<comment type="function">
    <text evidence="6">RNaseP catalyzes the removal of the 5'-leader sequence from pre-tRNA to produce the mature 5'-terminus. It can also cleave other RNA substrates such as 4.5S RNA. The protein component plays an auxiliary but essential role in vivo by binding to the 5'-leader sequence and broadening the substrate specificity of the ribozyme.</text>
</comment>
<organism evidence="8 9">
    <name type="scientific">Berkelbacteria bacterium GW2011_GWA2_46_7</name>
    <dbReference type="NCBI Taxonomy" id="1618335"/>
    <lineage>
        <taxon>Bacteria</taxon>
        <taxon>Candidatus Berkelbacteria</taxon>
    </lineage>
</organism>
<keyword evidence="5 6" id="KW-0694">RNA-binding</keyword>
<dbReference type="Gene3D" id="3.30.230.10">
    <property type="match status" value="1"/>
</dbReference>
<dbReference type="GO" id="GO:0000049">
    <property type="term" value="F:tRNA binding"/>
    <property type="evidence" value="ECO:0007669"/>
    <property type="project" value="UniProtKB-UniRule"/>
</dbReference>
<dbReference type="Proteomes" id="UP000034487">
    <property type="component" value="Unassembled WGS sequence"/>
</dbReference>
<dbReference type="InterPro" id="IPR020568">
    <property type="entry name" value="Ribosomal_Su5_D2-typ_SF"/>
</dbReference>
<keyword evidence="4 6" id="KW-0378">Hydrolase</keyword>
<dbReference type="Pfam" id="PF00825">
    <property type="entry name" value="Ribonuclease_P"/>
    <property type="match status" value="1"/>
</dbReference>
<dbReference type="AlphaFoldDB" id="A0A0G1QDH9"/>
<reference evidence="8 9" key="1">
    <citation type="journal article" date="2015" name="Nature">
        <title>rRNA introns, odd ribosomes, and small enigmatic genomes across a large radiation of phyla.</title>
        <authorList>
            <person name="Brown C.T."/>
            <person name="Hug L.A."/>
            <person name="Thomas B.C."/>
            <person name="Sharon I."/>
            <person name="Castelle C.J."/>
            <person name="Singh A."/>
            <person name="Wilkins M.J."/>
            <person name="Williams K.H."/>
            <person name="Banfield J.F."/>
        </authorList>
    </citation>
    <scope>NUCLEOTIDE SEQUENCE [LARGE SCALE GENOMIC DNA]</scope>
</reference>
<dbReference type="EC" id="3.1.26.5" evidence="6 7"/>
<accession>A0A0G1QDH9</accession>
<comment type="caution">
    <text evidence="8">The sequence shown here is derived from an EMBL/GenBank/DDBJ whole genome shotgun (WGS) entry which is preliminary data.</text>
</comment>
<evidence type="ECO:0000313" key="8">
    <source>
        <dbReference type="EMBL" id="KKU43081.1"/>
    </source>
</evidence>
<evidence type="ECO:0000256" key="2">
    <source>
        <dbReference type="ARBA" id="ARBA00022722"/>
    </source>
</evidence>
<proteinExistence type="inferred from homology"/>
<evidence type="ECO:0000256" key="4">
    <source>
        <dbReference type="ARBA" id="ARBA00022801"/>
    </source>
</evidence>
<dbReference type="HAMAP" id="MF_00227">
    <property type="entry name" value="RNase_P"/>
    <property type="match status" value="1"/>
</dbReference>